<evidence type="ECO:0000256" key="3">
    <source>
        <dbReference type="PROSITE-ProRule" id="PRU10038"/>
    </source>
</evidence>
<dbReference type="Gene3D" id="3.40.50.1820">
    <property type="entry name" value="alpha/beta hydrolase"/>
    <property type="match status" value="1"/>
</dbReference>
<feature type="domain" description="Alpha/beta hydrolase fold-3" evidence="4">
    <location>
        <begin position="72"/>
        <end position="268"/>
    </location>
</feature>
<evidence type="ECO:0000313" key="6">
    <source>
        <dbReference type="Proteomes" id="UP000572377"/>
    </source>
</evidence>
<dbReference type="EMBL" id="JABFBC010000001">
    <property type="protein sequence ID" value="NNU78888.1"/>
    <property type="molecule type" value="Genomic_DNA"/>
</dbReference>
<comment type="similarity">
    <text evidence="1">Belongs to the 'GDXG' lipolytic enzyme family.</text>
</comment>
<proteinExistence type="inferred from homology"/>
<accession>A0A849KUD1</accession>
<dbReference type="Proteomes" id="UP000572377">
    <property type="component" value="Unassembled WGS sequence"/>
</dbReference>
<dbReference type="InterPro" id="IPR029058">
    <property type="entry name" value="AB_hydrolase_fold"/>
</dbReference>
<dbReference type="AlphaFoldDB" id="A0A849KUD1"/>
<keyword evidence="2 5" id="KW-0378">Hydrolase</keyword>
<evidence type="ECO:0000313" key="5">
    <source>
        <dbReference type="EMBL" id="NNU78888.1"/>
    </source>
</evidence>
<dbReference type="RefSeq" id="WP_171321392.1">
    <property type="nucleotide sequence ID" value="NZ_JABFBC010000001.1"/>
</dbReference>
<comment type="caution">
    <text evidence="5">The sequence shown here is derived from an EMBL/GenBank/DDBJ whole genome shotgun (WGS) entry which is preliminary data.</text>
</comment>
<evidence type="ECO:0000256" key="1">
    <source>
        <dbReference type="ARBA" id="ARBA00010515"/>
    </source>
</evidence>
<dbReference type="InterPro" id="IPR050300">
    <property type="entry name" value="GDXG_lipolytic_enzyme"/>
</dbReference>
<evidence type="ECO:0000256" key="2">
    <source>
        <dbReference type="ARBA" id="ARBA00022801"/>
    </source>
</evidence>
<evidence type="ECO:0000259" key="4">
    <source>
        <dbReference type="Pfam" id="PF07859"/>
    </source>
</evidence>
<protein>
    <submittedName>
        <fullName evidence="5">Alpha/beta hydrolase fold domain-containing protein</fullName>
    </submittedName>
</protein>
<dbReference type="PANTHER" id="PTHR48081:SF30">
    <property type="entry name" value="ACETYL-HYDROLASE LIPR-RELATED"/>
    <property type="match status" value="1"/>
</dbReference>
<dbReference type="InterPro" id="IPR033140">
    <property type="entry name" value="Lipase_GDXG_put_SER_AS"/>
</dbReference>
<feature type="active site" evidence="3">
    <location>
        <position position="141"/>
    </location>
</feature>
<reference evidence="5 6" key="1">
    <citation type="submission" date="2020-05" db="EMBL/GenBank/DDBJ databases">
        <title>Gimesia benthica sp. nov., a novel planctomycete isolated from a deep-sea water sample of the Northwest Indian Ocean.</title>
        <authorList>
            <person name="Wang J."/>
            <person name="Ruan C."/>
            <person name="Song L."/>
            <person name="Zhu Y."/>
            <person name="Li A."/>
            <person name="Zheng X."/>
            <person name="Wang L."/>
            <person name="Lu Z."/>
            <person name="Huang Y."/>
            <person name="Du W."/>
            <person name="Zhou Y."/>
            <person name="Huang L."/>
            <person name="Dai X."/>
        </authorList>
    </citation>
    <scope>NUCLEOTIDE SEQUENCE [LARGE SCALE GENOMIC DNA]</scope>
    <source>
        <strain evidence="5 6">YYQ-30</strain>
    </source>
</reference>
<dbReference type="SUPFAM" id="SSF53474">
    <property type="entry name" value="alpha/beta-Hydrolases"/>
    <property type="match status" value="1"/>
</dbReference>
<dbReference type="PANTHER" id="PTHR48081">
    <property type="entry name" value="AB HYDROLASE SUPERFAMILY PROTEIN C4A8.06C"/>
    <property type="match status" value="1"/>
</dbReference>
<dbReference type="GO" id="GO:0004806">
    <property type="term" value="F:triacylglycerol lipase activity"/>
    <property type="evidence" value="ECO:0007669"/>
    <property type="project" value="TreeGrafter"/>
</dbReference>
<name>A0A849KUD1_9RHOB</name>
<dbReference type="PROSITE" id="PS01173">
    <property type="entry name" value="LIPASE_GDXG_HIS"/>
    <property type="match status" value="1"/>
</dbReference>
<dbReference type="InterPro" id="IPR013094">
    <property type="entry name" value="AB_hydrolase_3"/>
</dbReference>
<organism evidence="5 6">
    <name type="scientific">Halovulum dunhuangense</name>
    <dbReference type="NCBI Taxonomy" id="1505036"/>
    <lineage>
        <taxon>Bacteria</taxon>
        <taxon>Pseudomonadati</taxon>
        <taxon>Pseudomonadota</taxon>
        <taxon>Alphaproteobacteria</taxon>
        <taxon>Rhodobacterales</taxon>
        <taxon>Paracoccaceae</taxon>
        <taxon>Halovulum</taxon>
    </lineage>
</organism>
<gene>
    <name evidence="5" type="ORF">HMH01_00420</name>
</gene>
<dbReference type="Pfam" id="PF07859">
    <property type="entry name" value="Abhydrolase_3"/>
    <property type="match status" value="1"/>
</dbReference>
<dbReference type="InterPro" id="IPR002168">
    <property type="entry name" value="Lipase_GDXG_HIS_AS"/>
</dbReference>
<dbReference type="PROSITE" id="PS01174">
    <property type="entry name" value="LIPASE_GDXG_SER"/>
    <property type="match status" value="1"/>
</dbReference>
<sequence length="296" mass="31857">MSRASFRLRVLRWMARRSLKRHLSRATSYRFERFRTELGARLFLRSPRGFRTRTLGGTPCRVRDGVRPGTLFLIHGGAFALFTARSHQGLAARLARPLGLSQVLPDYGRAPEHVFPHALDQVDAAYLAIAGQGPVVVAGDSAGGCLALSLLHRLHARGGPLPAAVLAFSPWADLGDGGPSRQDNAEADPMLPVQRLPWVASQYLGGADPMLPEVSPVHGRFPAACPVLIQVGRDEILRSDAEAVAAALEEAGAEVRLTLLPDALHGFQVLHGWLPEAEAAVEEACAFSARVLGLRA</sequence>
<keyword evidence="6" id="KW-1185">Reference proteome</keyword>